<dbReference type="RefSeq" id="WP_173751726.1">
    <property type="nucleotide sequence ID" value="NZ_JAAITB010000008.1"/>
</dbReference>
<comment type="caution">
    <text evidence="1">The sequence shown here is derived from an EMBL/GenBank/DDBJ whole genome shotgun (WGS) entry which is preliminary data.</text>
</comment>
<dbReference type="Proteomes" id="UP001644750">
    <property type="component" value="Unassembled WGS sequence"/>
</dbReference>
<dbReference type="EMBL" id="JAAITB010000008">
    <property type="protein sequence ID" value="NSJ78965.1"/>
    <property type="molecule type" value="Genomic_DNA"/>
</dbReference>
<evidence type="ECO:0000313" key="1">
    <source>
        <dbReference type="EMBL" id="NSJ78965.1"/>
    </source>
</evidence>
<name>A0ABX2HW36_ANAHA</name>
<reference evidence="1 2" key="1">
    <citation type="journal article" date="2020" name="Cell Host Microbe">
        <title>Functional and Genomic Variation between Human-Derived Isolates of Lachnospiraceae Reveals Inter- and Intra-Species Diversity.</title>
        <authorList>
            <person name="Sorbara M.T."/>
            <person name="Littmann E.R."/>
            <person name="Fontana E."/>
            <person name="Moody T.U."/>
            <person name="Kohout C.E."/>
            <person name="Gjonbalaj M."/>
            <person name="Eaton V."/>
            <person name="Seok R."/>
            <person name="Leiner I.M."/>
            <person name="Pamer E.G."/>
        </authorList>
    </citation>
    <scope>NUCLEOTIDE SEQUENCE [LARGE SCALE GENOMIC DNA]</scope>
    <source>
        <strain evidence="1 2">MSK.14.57</strain>
    </source>
</reference>
<gene>
    <name evidence="1" type="ORF">G5A72_05050</name>
</gene>
<evidence type="ECO:0000313" key="2">
    <source>
        <dbReference type="Proteomes" id="UP001644750"/>
    </source>
</evidence>
<accession>A0ABX2HW36</accession>
<proteinExistence type="predicted"/>
<keyword evidence="2" id="KW-1185">Reference proteome</keyword>
<protein>
    <submittedName>
        <fullName evidence="1">Uncharacterized protein</fullName>
    </submittedName>
</protein>
<sequence length="149" mass="17428">MSEKPRKMILIKDGIDLDIFDDKNMSDRVLMLNYPEGTVIEQLHKFYKLIGKECENVEIVHPKRLYTLTEEQYPVMMLVDEEYLYHKTAQINPIASYLYETDVHGHPINGNVLIIGMKKGLDGMEFCGMNAEQAEELRERLITIRQHLE</sequence>
<organism evidence="1 2">
    <name type="scientific">Anaerostipes hadrus</name>
    <dbReference type="NCBI Taxonomy" id="649756"/>
    <lineage>
        <taxon>Bacteria</taxon>
        <taxon>Bacillati</taxon>
        <taxon>Bacillota</taxon>
        <taxon>Clostridia</taxon>
        <taxon>Lachnospirales</taxon>
        <taxon>Lachnospiraceae</taxon>
        <taxon>Anaerostipes</taxon>
    </lineage>
</organism>